<proteinExistence type="predicted"/>
<dbReference type="AlphaFoldDB" id="A0A328BPZ1"/>
<name>A0A328BPZ1_9CAUL</name>
<accession>A0A328BPZ1</accession>
<dbReference type="PANTHER" id="PTHR33361">
    <property type="entry name" value="GLR0591 PROTEIN"/>
    <property type="match status" value="1"/>
</dbReference>
<gene>
    <name evidence="2" type="ORF">DJ019_03730</name>
</gene>
<dbReference type="PANTHER" id="PTHR33361:SF16">
    <property type="entry name" value="DUF885 DOMAIN-CONTAINING PROTEIN"/>
    <property type="match status" value="1"/>
</dbReference>
<evidence type="ECO:0000256" key="1">
    <source>
        <dbReference type="SAM" id="SignalP"/>
    </source>
</evidence>
<dbReference type="Pfam" id="PF05960">
    <property type="entry name" value="DUF885"/>
    <property type="match status" value="1"/>
</dbReference>
<protein>
    <submittedName>
        <fullName evidence="2">DUF885 domain-containing protein</fullName>
    </submittedName>
</protein>
<feature type="chain" id="PRO_5016315411" evidence="1">
    <location>
        <begin position="23"/>
        <end position="609"/>
    </location>
</feature>
<dbReference type="RefSeq" id="WP_111274618.1">
    <property type="nucleotide sequence ID" value="NZ_QFYS01000001.1"/>
</dbReference>
<dbReference type="Proteomes" id="UP000249524">
    <property type="component" value="Unassembled WGS sequence"/>
</dbReference>
<comment type="caution">
    <text evidence="2">The sequence shown here is derived from an EMBL/GenBank/DDBJ whole genome shotgun (WGS) entry which is preliminary data.</text>
</comment>
<dbReference type="InterPro" id="IPR010281">
    <property type="entry name" value="DUF885"/>
</dbReference>
<keyword evidence="1" id="KW-0732">Signal</keyword>
<evidence type="ECO:0000313" key="2">
    <source>
        <dbReference type="EMBL" id="RAK69127.1"/>
    </source>
</evidence>
<sequence length="609" mass="67148">MFRTACSVLALTAVLATTPAMAQAPAAPAAAAPAAAQSEDARLAAFFQEAFLEAARLSPETLTALGMKERYAELGDYTKAGQGKALAVAEAQLARMKRDFDRAKLSENSRLSYDLFEKSVVTQRLFDKWYWQNYAVSSNGSGLDNLPVMLINNHRVDSVADAEAYVSRLKAFERVAGEVSADIDERTAKGYLPPSFVFGRVIPDAQNQTKGAPFDGGADHPVWADFKKKVAALKADDATKARLLTAGEAALKGEWRRGYGRYIAALEGMKAKAATVNGVWALPQGEAYYADMVTFFTTTPLTPDQIHQTGLSEVARIRAEMEVIKQKVGFKGTLDEFFEFVRTDPKTHYPNTDAGKQQYLADAKKIIADYMAVADKQFSTLPKQALEVRAVEPFREKTASTAFYNPGAPDGSRPGIFYVNLADMTQVQKVQLPAIAYHEGAPGHHFQFARAAEQPDLPMFRRFAYYGAYLEGWGLYAEKLGKEAGGYQDPYDDFGRLSLEIWRAARLVLDTGIHAKKWSRDQAIAYMKANTLSSDLDVAREVDRYFTNPGQATSYKVGQLKISELRAKAEKALGPKFDVRDFHEVVLSAGALPLDVLETRVDAWIARSK</sequence>
<dbReference type="OrthoDB" id="9763405at2"/>
<feature type="signal peptide" evidence="1">
    <location>
        <begin position="1"/>
        <end position="22"/>
    </location>
</feature>
<evidence type="ECO:0000313" key="3">
    <source>
        <dbReference type="Proteomes" id="UP000249524"/>
    </source>
</evidence>
<organism evidence="2 3">
    <name type="scientific">Phenylobacterium kunshanense</name>
    <dbReference type="NCBI Taxonomy" id="1445034"/>
    <lineage>
        <taxon>Bacteria</taxon>
        <taxon>Pseudomonadati</taxon>
        <taxon>Pseudomonadota</taxon>
        <taxon>Alphaproteobacteria</taxon>
        <taxon>Caulobacterales</taxon>
        <taxon>Caulobacteraceae</taxon>
        <taxon>Phenylobacterium</taxon>
    </lineage>
</organism>
<reference evidence="2 3" key="1">
    <citation type="submission" date="2018-05" db="EMBL/GenBank/DDBJ databases">
        <authorList>
            <person name="Lanie J.A."/>
            <person name="Ng W.-L."/>
            <person name="Kazmierczak K.M."/>
            <person name="Andrzejewski T.M."/>
            <person name="Davidsen T.M."/>
            <person name="Wayne K.J."/>
            <person name="Tettelin H."/>
            <person name="Glass J.I."/>
            <person name="Rusch D."/>
            <person name="Podicherti R."/>
            <person name="Tsui H.-C.T."/>
            <person name="Winkler M.E."/>
        </authorList>
    </citation>
    <scope>NUCLEOTIDE SEQUENCE [LARGE SCALE GENOMIC DNA]</scope>
    <source>
        <strain evidence="2 3">BUT-10</strain>
    </source>
</reference>
<dbReference type="EMBL" id="QFYS01000001">
    <property type="protein sequence ID" value="RAK69127.1"/>
    <property type="molecule type" value="Genomic_DNA"/>
</dbReference>
<keyword evidence="3" id="KW-1185">Reference proteome</keyword>